<evidence type="ECO:0000256" key="4">
    <source>
        <dbReference type="PROSITE-ProRule" id="PRU00325"/>
    </source>
</evidence>
<evidence type="ECO:0000313" key="8">
    <source>
        <dbReference type="RefSeq" id="XP_019087697.1"/>
    </source>
</evidence>
<evidence type="ECO:0000259" key="6">
    <source>
        <dbReference type="PROSITE" id="PS50966"/>
    </source>
</evidence>
<dbReference type="GeneID" id="109127456"/>
<feature type="domain" description="SWIM-type" evidence="6">
    <location>
        <begin position="640"/>
        <end position="672"/>
    </location>
</feature>
<keyword evidence="2 4" id="KW-0863">Zinc-finger</keyword>
<dbReference type="Pfam" id="PF10532">
    <property type="entry name" value="Plant_all_beta"/>
    <property type="match status" value="1"/>
</dbReference>
<evidence type="ECO:0000256" key="1">
    <source>
        <dbReference type="ARBA" id="ARBA00022723"/>
    </source>
</evidence>
<dbReference type="PROSITE" id="PS50966">
    <property type="entry name" value="ZF_SWIM"/>
    <property type="match status" value="1"/>
</dbReference>
<feature type="compositionally biased region" description="Basic and acidic residues" evidence="5">
    <location>
        <begin position="150"/>
        <end position="162"/>
    </location>
</feature>
<dbReference type="SMART" id="SM00575">
    <property type="entry name" value="ZnF_PMZ"/>
    <property type="match status" value="1"/>
</dbReference>
<name>A0ABM1QLQ9_CAMSA</name>
<reference evidence="7" key="1">
    <citation type="journal article" date="2014" name="Nat. Commun.">
        <title>The emerging biofuel crop Camelina sativa retains a highly undifferentiated hexaploid genome structure.</title>
        <authorList>
            <person name="Kagale S."/>
            <person name="Koh C."/>
            <person name="Nixon J."/>
            <person name="Bollina V."/>
            <person name="Clarke W.E."/>
            <person name="Tuteja R."/>
            <person name="Spillane C."/>
            <person name="Robinson S.J."/>
            <person name="Links M.G."/>
            <person name="Clarke C."/>
            <person name="Higgins E.E."/>
            <person name="Huebert T."/>
            <person name="Sharpe A.G."/>
            <person name="Parkin I.A."/>
        </authorList>
    </citation>
    <scope>NUCLEOTIDE SEQUENCE [LARGE SCALE GENOMIC DNA]</scope>
    <source>
        <strain evidence="7">cv. DH55</strain>
    </source>
</reference>
<dbReference type="Proteomes" id="UP000694864">
    <property type="component" value="Chromosome 11"/>
</dbReference>
<feature type="region of interest" description="Disordered" evidence="5">
    <location>
        <begin position="725"/>
        <end position="759"/>
    </location>
</feature>
<proteinExistence type="predicted"/>
<gene>
    <name evidence="8" type="primary">LOC109127456</name>
</gene>
<evidence type="ECO:0000256" key="5">
    <source>
        <dbReference type="SAM" id="MobiDB-lite"/>
    </source>
</evidence>
<keyword evidence="1" id="KW-0479">Metal-binding</keyword>
<dbReference type="InterPro" id="IPR018290">
    <property type="entry name" value="MULE_transposase_N"/>
</dbReference>
<dbReference type="InterPro" id="IPR004332">
    <property type="entry name" value="Transposase_MuDR"/>
</dbReference>
<dbReference type="PANTHER" id="PTHR31973">
    <property type="entry name" value="POLYPROTEIN, PUTATIVE-RELATED"/>
    <property type="match status" value="1"/>
</dbReference>
<dbReference type="PANTHER" id="PTHR31973:SF113">
    <property type="entry name" value="PROTEIN FAR1-RELATED SEQUENCE 5-LIKE"/>
    <property type="match status" value="1"/>
</dbReference>
<evidence type="ECO:0000256" key="3">
    <source>
        <dbReference type="ARBA" id="ARBA00022833"/>
    </source>
</evidence>
<feature type="region of interest" description="Disordered" evidence="5">
    <location>
        <begin position="150"/>
        <end position="175"/>
    </location>
</feature>
<dbReference type="InterPro" id="IPR007527">
    <property type="entry name" value="Znf_SWIM"/>
</dbReference>
<dbReference type="InterPro" id="IPR006564">
    <property type="entry name" value="Znf_PMZ"/>
</dbReference>
<dbReference type="Pfam" id="PF10551">
    <property type="entry name" value="MULE"/>
    <property type="match status" value="1"/>
</dbReference>
<feature type="compositionally biased region" description="Basic residues" evidence="5">
    <location>
        <begin position="727"/>
        <end position="738"/>
    </location>
</feature>
<feature type="compositionally biased region" description="Basic residues" evidence="5">
    <location>
        <begin position="747"/>
        <end position="759"/>
    </location>
</feature>
<dbReference type="Pfam" id="PF04434">
    <property type="entry name" value="SWIM"/>
    <property type="match status" value="1"/>
</dbReference>
<reference evidence="8" key="2">
    <citation type="submission" date="2025-08" db="UniProtKB">
        <authorList>
            <consortium name="RefSeq"/>
        </authorList>
    </citation>
    <scope>IDENTIFICATION</scope>
    <source>
        <tissue evidence="8">Leaf</tissue>
    </source>
</reference>
<organism evidence="7 8">
    <name type="scientific">Camelina sativa</name>
    <name type="common">False flax</name>
    <name type="synonym">Myagrum sativum</name>
    <dbReference type="NCBI Taxonomy" id="90675"/>
    <lineage>
        <taxon>Eukaryota</taxon>
        <taxon>Viridiplantae</taxon>
        <taxon>Streptophyta</taxon>
        <taxon>Embryophyta</taxon>
        <taxon>Tracheophyta</taxon>
        <taxon>Spermatophyta</taxon>
        <taxon>Magnoliopsida</taxon>
        <taxon>eudicotyledons</taxon>
        <taxon>Gunneridae</taxon>
        <taxon>Pentapetalae</taxon>
        <taxon>rosids</taxon>
        <taxon>malvids</taxon>
        <taxon>Brassicales</taxon>
        <taxon>Brassicaceae</taxon>
        <taxon>Camelineae</taxon>
        <taxon>Camelina</taxon>
    </lineage>
</organism>
<accession>A0ABM1QLQ9</accession>
<keyword evidence="7" id="KW-1185">Reference proteome</keyword>
<sequence>MQDTICENVSLHFKFEGRMYSIMFKRNITLLMLKARIQRKIGFVESNVQLQLSYKPLLVETVEHCELNDDEDVNVYLDSVNYEKRRCMLFVNVIPSEPQPEQVPIVPTVPTMPIVDQSSVGMNFENQHAKDGEIGPNAIVVYVGKEKAVEGDSNKEGEAESRDEGDEYTEPRPVVEPGKYIEPWDDGLDLTKLQEFPNKKALQDVVDRASFANCFSFEIVKSDKVRYVVKCPKEGCNWGLRGGRIRDTDIFSIRRHNKMHTCSRASQSSSNSKRQGTPKLVASLLHGDYPGQMETPPPKIIMDLVKTKLGVDISYSTALRGKNQAVTDLKGSPEESYKMLRCYLHMLEKVNHGTRSYVHCNENNKFMYLFIALGASIEGFKVMRKVITMDATFLKNGYKGVLVFASAQDPNRHHYPLAFGVLDGENDASWNWFLEMLKTVVGDSSEIVFMTDRNISLITAIANVYPLAHHGFCIWHLSQNVKGYARNVNKDVVAWRFMECSRFYTVAEFNIAYASFTTRYPSAAKYLEESTQKERWARCVFPGDRYNLDTSNCVESLNSVFKDARRYSLIPMLDAILKKFSEWFNEHRKDVVSGSVANKLVPLVENYLHDLWATAEKLKVIELNGFELEYNVIDSDGKPYLVKLRLRSCSCRFFDIQKYPCVHALASFITFQKYGGKDIELHELCSKYYWTELWAIAYCRTIYLVPDKSRWDVLDEVQDMQIMPPNRKIKGGRKKTKRYASAGEKRPKTRPRTQNKRRRRQGLQWLLFGDNVHV</sequence>
<dbReference type="InterPro" id="IPR018289">
    <property type="entry name" value="MULE_transposase_dom"/>
</dbReference>
<evidence type="ECO:0000313" key="7">
    <source>
        <dbReference type="Proteomes" id="UP000694864"/>
    </source>
</evidence>
<dbReference type="RefSeq" id="XP_019087697.1">
    <property type="nucleotide sequence ID" value="XM_019232152.1"/>
</dbReference>
<keyword evidence="3" id="KW-0862">Zinc</keyword>
<evidence type="ECO:0000256" key="2">
    <source>
        <dbReference type="ARBA" id="ARBA00022771"/>
    </source>
</evidence>
<dbReference type="Pfam" id="PF03108">
    <property type="entry name" value="DBD_Tnp_Mut"/>
    <property type="match status" value="1"/>
</dbReference>
<protein>
    <submittedName>
        <fullName evidence="8">Uncharacterized protein LOC109127456</fullName>
    </submittedName>
</protein>